<feature type="compositionally biased region" description="Gly residues" evidence="7">
    <location>
        <begin position="895"/>
        <end position="906"/>
    </location>
</feature>
<feature type="transmembrane region" description="Helical" evidence="8">
    <location>
        <begin position="392"/>
        <end position="412"/>
    </location>
</feature>
<feature type="transmembrane region" description="Helical" evidence="8">
    <location>
        <begin position="320"/>
        <end position="342"/>
    </location>
</feature>
<feature type="region of interest" description="Disordered" evidence="7">
    <location>
        <begin position="876"/>
        <end position="913"/>
    </location>
</feature>
<reference evidence="11 12" key="1">
    <citation type="submission" date="2020-08" db="EMBL/GenBank/DDBJ databases">
        <title>Genomic Encyclopedia of Type Strains, Phase III (KMG-III): the genomes of soil and plant-associated and newly described type strains.</title>
        <authorList>
            <person name="Whitman W."/>
        </authorList>
    </citation>
    <scope>NUCLEOTIDE SEQUENCE [LARGE SCALE GENOMIC DNA]</scope>
    <source>
        <strain evidence="11 12">CECT 7247</strain>
    </source>
</reference>
<evidence type="ECO:0000256" key="5">
    <source>
        <dbReference type="ARBA" id="ARBA00022989"/>
    </source>
</evidence>
<dbReference type="Gene3D" id="2.30.30.60">
    <property type="match status" value="1"/>
</dbReference>
<keyword evidence="12" id="KW-1185">Reference proteome</keyword>
<dbReference type="EMBL" id="JACHXO010000006">
    <property type="protein sequence ID" value="MBB3196113.1"/>
    <property type="molecule type" value="Genomic_DNA"/>
</dbReference>
<keyword evidence="4 8" id="KW-0812">Transmembrane</keyword>
<feature type="compositionally biased region" description="Gly residues" evidence="7">
    <location>
        <begin position="551"/>
        <end position="561"/>
    </location>
</feature>
<feature type="region of interest" description="Disordered" evidence="7">
    <location>
        <begin position="533"/>
        <end position="563"/>
    </location>
</feature>
<dbReference type="PANTHER" id="PTHR30347">
    <property type="entry name" value="POTASSIUM CHANNEL RELATED"/>
    <property type="match status" value="1"/>
</dbReference>
<dbReference type="PANTHER" id="PTHR30347:SF9">
    <property type="entry name" value="MINICONDUCTANCE MECHANOSENSITIVE CHANNEL MSCM"/>
    <property type="match status" value="1"/>
</dbReference>
<comment type="similarity">
    <text evidence="2">Belongs to the MscS (TC 1.A.23) family.</text>
</comment>
<protein>
    <submittedName>
        <fullName evidence="11">Small-conductance mechanosensitive channel</fullName>
    </submittedName>
</protein>
<evidence type="ECO:0000256" key="4">
    <source>
        <dbReference type="ARBA" id="ARBA00022692"/>
    </source>
</evidence>
<dbReference type="Pfam" id="PF12607">
    <property type="entry name" value="DUF3772"/>
    <property type="match status" value="1"/>
</dbReference>
<comment type="caution">
    <text evidence="11">The sequence shown here is derived from an EMBL/GenBank/DDBJ whole genome shotgun (WGS) entry which is preliminary data.</text>
</comment>
<dbReference type="InterPro" id="IPR006685">
    <property type="entry name" value="MscS_channel_2nd"/>
</dbReference>
<evidence type="ECO:0000256" key="8">
    <source>
        <dbReference type="SAM" id="Phobius"/>
    </source>
</evidence>
<feature type="region of interest" description="Disordered" evidence="7">
    <location>
        <begin position="419"/>
        <end position="456"/>
    </location>
</feature>
<organism evidence="11 12">
    <name type="scientific">Roseateles terrae</name>
    <dbReference type="NCBI Taxonomy" id="431060"/>
    <lineage>
        <taxon>Bacteria</taxon>
        <taxon>Pseudomonadati</taxon>
        <taxon>Pseudomonadota</taxon>
        <taxon>Betaproteobacteria</taxon>
        <taxon>Burkholderiales</taxon>
        <taxon>Sphaerotilaceae</taxon>
        <taxon>Roseateles</taxon>
    </lineage>
</organism>
<dbReference type="SUPFAM" id="SSF82861">
    <property type="entry name" value="Mechanosensitive channel protein MscS (YggB), transmembrane region"/>
    <property type="match status" value="1"/>
</dbReference>
<accession>A0ABR6GVG6</accession>
<evidence type="ECO:0000313" key="11">
    <source>
        <dbReference type="EMBL" id="MBB3196113.1"/>
    </source>
</evidence>
<keyword evidence="3" id="KW-1003">Cell membrane</keyword>
<dbReference type="Pfam" id="PF00924">
    <property type="entry name" value="MS_channel_2nd"/>
    <property type="match status" value="1"/>
</dbReference>
<feature type="transmembrane region" description="Helical" evidence="8">
    <location>
        <begin position="362"/>
        <end position="380"/>
    </location>
</feature>
<feature type="compositionally biased region" description="Basic and acidic residues" evidence="7">
    <location>
        <begin position="885"/>
        <end position="894"/>
    </location>
</feature>
<feature type="transmembrane region" description="Helical" evidence="8">
    <location>
        <begin position="671"/>
        <end position="694"/>
    </location>
</feature>
<dbReference type="Proteomes" id="UP000574369">
    <property type="component" value="Unassembled WGS sequence"/>
</dbReference>
<name>A0ABR6GVG6_9BURK</name>
<dbReference type="InterPro" id="IPR011066">
    <property type="entry name" value="MscS_channel_C_sf"/>
</dbReference>
<feature type="transmembrane region" description="Helical" evidence="8">
    <location>
        <begin position="700"/>
        <end position="728"/>
    </location>
</feature>
<proteinExistence type="inferred from homology"/>
<dbReference type="Gene3D" id="1.10.287.1260">
    <property type="match status" value="1"/>
</dbReference>
<dbReference type="SUPFAM" id="SSF82689">
    <property type="entry name" value="Mechanosensitive channel protein MscS (YggB), C-terminal domain"/>
    <property type="match status" value="1"/>
</dbReference>
<feature type="transmembrane region" description="Helical" evidence="8">
    <location>
        <begin position="472"/>
        <end position="493"/>
    </location>
</feature>
<feature type="domain" description="DUF3772" evidence="10">
    <location>
        <begin position="170"/>
        <end position="232"/>
    </location>
</feature>
<dbReference type="Gene3D" id="3.30.70.100">
    <property type="match status" value="1"/>
</dbReference>
<feature type="compositionally biased region" description="Low complexity" evidence="7">
    <location>
        <begin position="437"/>
        <end position="446"/>
    </location>
</feature>
<evidence type="ECO:0000256" key="6">
    <source>
        <dbReference type="ARBA" id="ARBA00023136"/>
    </source>
</evidence>
<evidence type="ECO:0000259" key="10">
    <source>
        <dbReference type="Pfam" id="PF12607"/>
    </source>
</evidence>
<feature type="transmembrane region" description="Helical" evidence="8">
    <location>
        <begin position="499"/>
        <end position="516"/>
    </location>
</feature>
<evidence type="ECO:0000259" key="9">
    <source>
        <dbReference type="Pfam" id="PF00924"/>
    </source>
</evidence>
<dbReference type="InterPro" id="IPR052702">
    <property type="entry name" value="MscS-like_channel"/>
</dbReference>
<keyword evidence="6 8" id="KW-0472">Membrane</keyword>
<feature type="transmembrane region" description="Helical" evidence="8">
    <location>
        <begin position="580"/>
        <end position="601"/>
    </location>
</feature>
<dbReference type="RefSeq" id="WP_088453294.1">
    <property type="nucleotide sequence ID" value="NZ_JACHXO010000006.1"/>
</dbReference>
<dbReference type="InterPro" id="IPR023408">
    <property type="entry name" value="MscS_beta-dom_sf"/>
</dbReference>
<feature type="transmembrane region" description="Helical" evidence="8">
    <location>
        <begin position="283"/>
        <end position="308"/>
    </location>
</feature>
<evidence type="ECO:0000256" key="1">
    <source>
        <dbReference type="ARBA" id="ARBA00004651"/>
    </source>
</evidence>
<comment type="subcellular location">
    <subcellularLocation>
        <location evidence="1">Cell membrane</location>
        <topology evidence="1">Multi-pass membrane protein</topology>
    </subcellularLocation>
</comment>
<gene>
    <name evidence="11" type="ORF">FHS28_003523</name>
</gene>
<sequence length="913" mass="95867">MPSSFLPSLMPGPVRRPRPSMLHALLSPLLHLLQPLQSQPLPHLLRRVLRQLMLSLLLGAAALAAAQQAPDSAPPDPAQLLDAARKDMDTVRRLQDDTLDDAATLQLRKRALSAQTQAQEAAAALEPELQDVQARLAQLGKPADGVKESSDVAKQRADLMASVSRLDSQIKLARLMAVEAEQAAATALENRRSQLGARLGEKVDALVGVHFWRKFARDTAADMRRLQDFGDELRLRMTGVTPGQWLTLAATVAVLMSLQFGVQRGVAHLTAHRVAPGRLRRSLYAGGVLLTRTLMPGLIGHAAVLVLSLGENSTARLDQWLAHAEAIVWFGAFVYGLASALLMPRKPSWRLPPIPDTTASRLAWFPATFSLTIVAAWILARLASALQASDAMLWTISAASSLVFILLLGAALRQAQRKGEVPGAPPADSEGGGTGAGEAVTPGTPASGKSDSHAPSEPPPSLPLWLSLLRSALWMVLAASLLAVLIGYVGLGSFVVNQLVWGLIVLSAAYLLSTMVEDIGQWLLKRSQQAAAAQEDHPGGSGSSGAASSAGGPGHSSGGGTAAHHAAAATPAARARAQAAVLLTGAARVMVAMFAVVLLLAPFGEGPLELFARAGRIQEGLSIGELSLRPMALLQGLAVLVLGLIAVRLLKQWLATHYMPTTRMDAGMRMSATTLFGYVGVVAVIAAAMSAVGVGLERVAWVASALSVGIGFGLQAVVQNFVSGLILLAERPVKVGDWVALSGVEGDIRRINVRATEIQMGDRSTVIVPNSEFITKIVRNVTYGESLGMVQFKLPMPLATDITRSRAIILEAFRAHPSVLGSPAPNVQLDGINAEGTNLILNASGFVNSPRAAYGVKSDLLFDVLDRLRRAGLLAGQKPVPLEEGDGKGEEAGKGDGVGQGQGGGKPPQAPGA</sequence>
<dbReference type="InterPro" id="IPR010920">
    <property type="entry name" value="LSM_dom_sf"/>
</dbReference>
<feature type="transmembrane region" description="Helical" evidence="8">
    <location>
        <begin position="632"/>
        <end position="650"/>
    </location>
</feature>
<dbReference type="InterPro" id="IPR022249">
    <property type="entry name" value="DUF3772"/>
</dbReference>
<feature type="domain" description="Mechanosensitive ion channel MscS" evidence="9">
    <location>
        <begin position="717"/>
        <end position="782"/>
    </location>
</feature>
<evidence type="ECO:0000256" key="3">
    <source>
        <dbReference type="ARBA" id="ARBA00022475"/>
    </source>
</evidence>
<keyword evidence="5 8" id="KW-1133">Transmembrane helix</keyword>
<dbReference type="InterPro" id="IPR011014">
    <property type="entry name" value="MscS_channel_TM-2"/>
</dbReference>
<evidence type="ECO:0000256" key="2">
    <source>
        <dbReference type="ARBA" id="ARBA00008017"/>
    </source>
</evidence>
<feature type="transmembrane region" description="Helical" evidence="8">
    <location>
        <begin position="243"/>
        <end position="262"/>
    </location>
</feature>
<evidence type="ECO:0000313" key="12">
    <source>
        <dbReference type="Proteomes" id="UP000574369"/>
    </source>
</evidence>
<evidence type="ECO:0000256" key="7">
    <source>
        <dbReference type="SAM" id="MobiDB-lite"/>
    </source>
</evidence>
<dbReference type="SUPFAM" id="SSF50182">
    <property type="entry name" value="Sm-like ribonucleoproteins"/>
    <property type="match status" value="1"/>
</dbReference>